<keyword evidence="17" id="KW-1185">Reference proteome</keyword>
<dbReference type="Proteomes" id="UP001230051">
    <property type="component" value="Unassembled WGS sequence"/>
</dbReference>
<dbReference type="PANTHER" id="PTHR43836:SF3">
    <property type="entry name" value="CATECHOL O-METHYLTRANSFERASE"/>
    <property type="match status" value="1"/>
</dbReference>
<reference evidence="16" key="1">
    <citation type="submission" date="2022-02" db="EMBL/GenBank/DDBJ databases">
        <title>Atlantic sturgeon de novo genome assembly.</title>
        <authorList>
            <person name="Stock M."/>
            <person name="Klopp C."/>
            <person name="Guiguen Y."/>
            <person name="Cabau C."/>
            <person name="Parinello H."/>
            <person name="Santidrian Yebra-Pimentel E."/>
            <person name="Kuhl H."/>
            <person name="Dirks R.P."/>
            <person name="Guessner J."/>
            <person name="Wuertz S."/>
            <person name="Du K."/>
            <person name="Schartl M."/>
        </authorList>
    </citation>
    <scope>NUCLEOTIDE SEQUENCE</scope>
    <source>
        <strain evidence="16">STURGEONOMICS-FGT-2020</strain>
        <tissue evidence="16">Whole blood</tissue>
    </source>
</reference>
<keyword evidence="6 11" id="KW-0460">Magnesium</keyword>
<dbReference type="GO" id="GO:0030425">
    <property type="term" value="C:dendrite"/>
    <property type="evidence" value="ECO:0007669"/>
    <property type="project" value="TreeGrafter"/>
</dbReference>
<dbReference type="PANTHER" id="PTHR43836">
    <property type="entry name" value="CATECHOL O-METHYLTRANSFERASE 1-RELATED"/>
    <property type="match status" value="1"/>
</dbReference>
<feature type="binding site" evidence="14">
    <location>
        <position position="215"/>
    </location>
    <ligand>
        <name>Mg(2+)</name>
        <dbReference type="ChEBI" id="CHEBI:18420"/>
    </ligand>
</feature>
<feature type="transmembrane region" description="Helical" evidence="15">
    <location>
        <begin position="6"/>
        <end position="23"/>
    </location>
</feature>
<feature type="binding site" evidence="12">
    <location>
        <position position="135"/>
    </location>
    <ligand>
        <name>S-adenosyl-L-methionine</name>
        <dbReference type="ChEBI" id="CHEBI:59789"/>
    </ligand>
</feature>
<comment type="cofactor">
    <cofactor evidence="11 14">
        <name>Mg(2+)</name>
        <dbReference type="ChEBI" id="CHEBI:18420"/>
    </cofactor>
    <text evidence="11 14">Binds 1 Mg(2+) ion per subunit.</text>
</comment>
<dbReference type="GO" id="GO:0032259">
    <property type="term" value="P:methylation"/>
    <property type="evidence" value="ECO:0007669"/>
    <property type="project" value="UniProtKB-UniRule"/>
</dbReference>
<keyword evidence="15" id="KW-0812">Transmembrane</keyword>
<name>A0AAD8CUC2_ACIOX</name>
<evidence type="ECO:0000256" key="2">
    <source>
        <dbReference type="ARBA" id="ARBA00022603"/>
    </source>
</evidence>
<dbReference type="GO" id="GO:0000287">
    <property type="term" value="F:magnesium ion binding"/>
    <property type="evidence" value="ECO:0007669"/>
    <property type="project" value="UniProtKB-UniRule"/>
</dbReference>
<comment type="catalytic activity">
    <reaction evidence="10 11">
        <text>a catechol + S-adenosyl-L-methionine = a guaiacol + S-adenosyl-L-homocysteine + H(+)</text>
        <dbReference type="Rhea" id="RHEA:17877"/>
        <dbReference type="ChEBI" id="CHEBI:15378"/>
        <dbReference type="ChEBI" id="CHEBI:33566"/>
        <dbReference type="ChEBI" id="CHEBI:57856"/>
        <dbReference type="ChEBI" id="CHEBI:59789"/>
        <dbReference type="ChEBI" id="CHEBI:134251"/>
        <dbReference type="EC" id="2.1.1.6"/>
    </reaction>
</comment>
<feature type="binding site" evidence="14">
    <location>
        <position position="186"/>
    </location>
    <ligand>
        <name>Mg(2+)</name>
        <dbReference type="ChEBI" id="CHEBI:18420"/>
    </ligand>
</feature>
<comment type="similarity">
    <text evidence="9 11">Belongs to the class I-like SAM-binding methyltransferase superfamily. Cation-dependent O-methyltransferase family.</text>
</comment>
<keyword evidence="5 11" id="KW-0479">Metal-binding</keyword>
<keyword evidence="2 11" id="KW-0489">Methyltransferase</keyword>
<dbReference type="GO" id="GO:0016020">
    <property type="term" value="C:membrane"/>
    <property type="evidence" value="ECO:0007669"/>
    <property type="project" value="TreeGrafter"/>
</dbReference>
<dbReference type="InterPro" id="IPR002935">
    <property type="entry name" value="SAM_O-MeTrfase"/>
</dbReference>
<dbReference type="SUPFAM" id="SSF53335">
    <property type="entry name" value="S-adenosyl-L-methionine-dependent methyltransferases"/>
    <property type="match status" value="1"/>
</dbReference>
<feature type="binding site" evidence="13">
    <location>
        <position position="215"/>
    </location>
    <ligand>
        <name>substrate</name>
    </ligand>
</feature>
<accession>A0AAD8CUC2</accession>
<evidence type="ECO:0000256" key="15">
    <source>
        <dbReference type="SAM" id="Phobius"/>
    </source>
</evidence>
<evidence type="ECO:0000256" key="11">
    <source>
        <dbReference type="PIRNR" id="PIRNR037177"/>
    </source>
</evidence>
<evidence type="ECO:0000256" key="5">
    <source>
        <dbReference type="ARBA" id="ARBA00022723"/>
    </source>
</evidence>
<feature type="binding site" evidence="14">
    <location>
        <position position="214"/>
    </location>
    <ligand>
        <name>Mg(2+)</name>
        <dbReference type="ChEBI" id="CHEBI:18420"/>
    </ligand>
</feature>
<dbReference type="EMBL" id="JAGXEW010000027">
    <property type="protein sequence ID" value="KAK1156592.1"/>
    <property type="molecule type" value="Genomic_DNA"/>
</dbReference>
<comment type="function">
    <text evidence="11">Catalyzes the O-methylation, and thereby the inactivation, of catecholamine neurotransmitters and catechol hormones.</text>
</comment>
<evidence type="ECO:0000256" key="8">
    <source>
        <dbReference type="ARBA" id="ARBA00022939"/>
    </source>
</evidence>
<dbReference type="Gene3D" id="3.40.50.150">
    <property type="entry name" value="Vaccinia Virus protein VP39"/>
    <property type="match status" value="1"/>
</dbReference>
<keyword evidence="4 11" id="KW-0949">S-adenosyl-L-methionine</keyword>
<feature type="binding site" evidence="13">
    <location>
        <position position="189"/>
    </location>
    <ligand>
        <name>substrate</name>
    </ligand>
</feature>
<evidence type="ECO:0000256" key="9">
    <source>
        <dbReference type="ARBA" id="ARBA00023453"/>
    </source>
</evidence>
<dbReference type="InterPro" id="IPR029063">
    <property type="entry name" value="SAM-dependent_MTases_sf"/>
</dbReference>
<dbReference type="PROSITE" id="PS51682">
    <property type="entry name" value="SAM_OMT_I"/>
    <property type="match status" value="1"/>
</dbReference>
<feature type="binding site" evidence="12">
    <location>
        <position position="117"/>
    </location>
    <ligand>
        <name>S-adenosyl-L-methionine</name>
        <dbReference type="ChEBI" id="CHEBI:59789"/>
    </ligand>
</feature>
<feature type="binding site" evidence="13">
    <location>
        <position position="244"/>
    </location>
    <ligand>
        <name>substrate</name>
    </ligand>
</feature>
<dbReference type="Pfam" id="PF01596">
    <property type="entry name" value="Methyltransf_3"/>
    <property type="match status" value="1"/>
</dbReference>
<proteinExistence type="inferred from homology"/>
<evidence type="ECO:0000256" key="6">
    <source>
        <dbReference type="ARBA" id="ARBA00022842"/>
    </source>
</evidence>
<keyword evidence="15" id="KW-1133">Transmembrane helix</keyword>
<dbReference type="GO" id="GO:0032502">
    <property type="term" value="P:developmental process"/>
    <property type="evidence" value="ECO:0007669"/>
    <property type="project" value="UniProtKB-UniRule"/>
</dbReference>
<evidence type="ECO:0000256" key="4">
    <source>
        <dbReference type="ARBA" id="ARBA00022691"/>
    </source>
</evidence>
<evidence type="ECO:0000313" key="16">
    <source>
        <dbReference type="EMBL" id="KAK1156592.1"/>
    </source>
</evidence>
<evidence type="ECO:0000256" key="14">
    <source>
        <dbReference type="PIRSR" id="PIRSR037177-3"/>
    </source>
</evidence>
<dbReference type="FunFam" id="3.40.50.150:FF:000054">
    <property type="entry name" value="Catechol O-methyltransferase"/>
    <property type="match status" value="1"/>
</dbReference>
<keyword evidence="15" id="KW-0472">Membrane</keyword>
<dbReference type="EC" id="2.1.1.6" evidence="1 11"/>
<evidence type="ECO:0000256" key="7">
    <source>
        <dbReference type="ARBA" id="ARBA00022867"/>
    </source>
</evidence>
<sequence length="259" mass="29279">MEFYTVLSAGLAGLVLLAIVALVRHHGGAYLTWHVYLQGYMKSLFSSRSKEQRILDFVLKHAVPGDPTSVLNAIDKYFSQQEWAMNVGDEKGLILDRVLQEASPSLVLELGTYCGYSAVRMARLLKQGTQILTVEFNRDNADIAHQILQFAGVKDKVQVLEGSSEEVIRQLQKKHAVDTVDFIFIDHWKDRYLPDTKLMEELGLLRKGTVILADNVIFPGAPDYLQYVRSSPKYDCTYYPSHLEYLDAEDGLEKAVYKG</sequence>
<dbReference type="GO" id="GO:0042424">
    <property type="term" value="P:catecholamine catabolic process"/>
    <property type="evidence" value="ECO:0007669"/>
    <property type="project" value="UniProtKB-UniRule"/>
</dbReference>
<evidence type="ECO:0000313" key="17">
    <source>
        <dbReference type="Proteomes" id="UP001230051"/>
    </source>
</evidence>
<dbReference type="GO" id="GO:0042417">
    <property type="term" value="P:dopamine metabolic process"/>
    <property type="evidence" value="ECO:0007669"/>
    <property type="project" value="UniProtKB-UniRule"/>
</dbReference>
<evidence type="ECO:0000256" key="10">
    <source>
        <dbReference type="ARBA" id="ARBA00051279"/>
    </source>
</evidence>
<keyword evidence="3 11" id="KW-0808">Transferase</keyword>
<keyword evidence="8 11" id="KW-0128">Catecholamine metabolism</keyword>
<dbReference type="PIRSF" id="PIRSF037177">
    <property type="entry name" value="Catechol_O-mtfrase_euk"/>
    <property type="match status" value="1"/>
</dbReference>
<evidence type="ECO:0000256" key="13">
    <source>
        <dbReference type="PIRSR" id="PIRSR037177-2"/>
    </source>
</evidence>
<feature type="binding site" evidence="12">
    <location>
        <position position="186"/>
    </location>
    <ligand>
        <name>S-adenosyl-L-methionine</name>
        <dbReference type="ChEBI" id="CHEBI:59789"/>
    </ligand>
</feature>
<dbReference type="AlphaFoldDB" id="A0AAD8CUC2"/>
<organism evidence="16 17">
    <name type="scientific">Acipenser oxyrinchus oxyrinchus</name>
    <dbReference type="NCBI Taxonomy" id="40147"/>
    <lineage>
        <taxon>Eukaryota</taxon>
        <taxon>Metazoa</taxon>
        <taxon>Chordata</taxon>
        <taxon>Craniata</taxon>
        <taxon>Vertebrata</taxon>
        <taxon>Euteleostomi</taxon>
        <taxon>Actinopterygii</taxon>
        <taxon>Chondrostei</taxon>
        <taxon>Acipenseriformes</taxon>
        <taxon>Acipenseridae</taxon>
        <taxon>Acipenser</taxon>
    </lineage>
</organism>
<feature type="binding site" evidence="12">
    <location>
        <position position="87"/>
    </location>
    <ligand>
        <name>S-adenosyl-L-methionine</name>
        <dbReference type="ChEBI" id="CHEBI:59789"/>
    </ligand>
</feature>
<dbReference type="InterPro" id="IPR017128">
    <property type="entry name" value="Catechol_O-MeTrfase_euk"/>
</dbReference>
<evidence type="ECO:0000256" key="1">
    <source>
        <dbReference type="ARBA" id="ARBA00012880"/>
    </source>
</evidence>
<dbReference type="GO" id="GO:0030424">
    <property type="term" value="C:axon"/>
    <property type="evidence" value="ECO:0007669"/>
    <property type="project" value="TreeGrafter"/>
</dbReference>
<evidence type="ECO:0000256" key="3">
    <source>
        <dbReference type="ARBA" id="ARBA00022679"/>
    </source>
</evidence>
<evidence type="ECO:0000256" key="12">
    <source>
        <dbReference type="PIRSR" id="PIRSR037177-1"/>
    </source>
</evidence>
<comment type="caution">
    <text evidence="16">The sequence shown here is derived from an EMBL/GenBank/DDBJ whole genome shotgun (WGS) entry which is preliminary data.</text>
</comment>
<dbReference type="CDD" id="cd02440">
    <property type="entry name" value="AdoMet_MTases"/>
    <property type="match status" value="1"/>
</dbReference>
<dbReference type="GO" id="GO:0016206">
    <property type="term" value="F:catechol O-methyltransferase activity"/>
    <property type="evidence" value="ECO:0007669"/>
    <property type="project" value="UniProtKB-UniRule"/>
</dbReference>
<protein>
    <recommendedName>
        <fullName evidence="1 11">Catechol O-methyltransferase</fullName>
        <ecNumber evidence="1 11">2.1.1.6</ecNumber>
    </recommendedName>
</protein>
<gene>
    <name evidence="16" type="primary">Comt</name>
    <name evidence="16" type="ORF">AOXY_G25584</name>
</gene>
<keyword evidence="7 11" id="KW-0531">Neurotransmitter degradation</keyword>